<feature type="coiled-coil region" evidence="2">
    <location>
        <begin position="362"/>
        <end position="389"/>
    </location>
</feature>
<comment type="similarity">
    <text evidence="1">Belongs to the FAM13 family.</text>
</comment>
<dbReference type="Pfam" id="PF26116">
    <property type="entry name" value="FAM13A"/>
    <property type="match status" value="1"/>
</dbReference>
<organism evidence="5 6">
    <name type="scientific">Nematostella vectensis</name>
    <name type="common">Starlet sea anemone</name>
    <dbReference type="NCBI Taxonomy" id="45351"/>
    <lineage>
        <taxon>Eukaryota</taxon>
        <taxon>Metazoa</taxon>
        <taxon>Cnidaria</taxon>
        <taxon>Anthozoa</taxon>
        <taxon>Hexacorallia</taxon>
        <taxon>Actiniaria</taxon>
        <taxon>Edwardsiidae</taxon>
        <taxon>Nematostella</taxon>
    </lineage>
</organism>
<protein>
    <recommendedName>
        <fullName evidence="4">FAM13A-like domain-containing protein</fullName>
    </recommendedName>
</protein>
<dbReference type="PANTHER" id="PTHR15904:SF17">
    <property type="entry name" value="RHO-GAP DOMAIN-CONTAINING PROTEIN"/>
    <property type="match status" value="1"/>
</dbReference>
<keyword evidence="2" id="KW-0175">Coiled coil</keyword>
<dbReference type="HOGENOM" id="CLU_012606_3_0_1"/>
<evidence type="ECO:0000256" key="3">
    <source>
        <dbReference type="SAM" id="MobiDB-lite"/>
    </source>
</evidence>
<dbReference type="KEGG" id="nve:5519971"/>
<name>A7RKY8_NEMVE</name>
<feature type="region of interest" description="Disordered" evidence="3">
    <location>
        <begin position="269"/>
        <end position="301"/>
    </location>
</feature>
<feature type="compositionally biased region" description="Basic and acidic residues" evidence="3">
    <location>
        <begin position="199"/>
        <end position="216"/>
    </location>
</feature>
<dbReference type="InParanoid" id="A7RKY8"/>
<evidence type="ECO:0000259" key="4">
    <source>
        <dbReference type="Pfam" id="PF26116"/>
    </source>
</evidence>
<dbReference type="STRING" id="45351.A7RKY8"/>
<feature type="compositionally biased region" description="Basic and acidic residues" evidence="3">
    <location>
        <begin position="152"/>
        <end position="165"/>
    </location>
</feature>
<dbReference type="eggNOG" id="ENOG502RE4D">
    <property type="taxonomic scope" value="Eukaryota"/>
</dbReference>
<dbReference type="InterPro" id="IPR039102">
    <property type="entry name" value="FAM13"/>
</dbReference>
<dbReference type="Proteomes" id="UP000001593">
    <property type="component" value="Unassembled WGS sequence"/>
</dbReference>
<feature type="region of interest" description="Disordered" evidence="3">
    <location>
        <begin position="152"/>
        <end position="216"/>
    </location>
</feature>
<evidence type="ECO:0000256" key="1">
    <source>
        <dbReference type="ARBA" id="ARBA00007549"/>
    </source>
</evidence>
<dbReference type="PhylomeDB" id="A7RKY8"/>
<keyword evidence="6" id="KW-1185">Reference proteome</keyword>
<evidence type="ECO:0000313" key="6">
    <source>
        <dbReference type="Proteomes" id="UP000001593"/>
    </source>
</evidence>
<feature type="compositionally biased region" description="Acidic residues" evidence="3">
    <location>
        <begin position="291"/>
        <end position="300"/>
    </location>
</feature>
<gene>
    <name evidence="5" type="ORF">NEMVEDRAFT_v1g239017</name>
</gene>
<reference evidence="5 6" key="1">
    <citation type="journal article" date="2007" name="Science">
        <title>Sea anemone genome reveals ancestral eumetazoan gene repertoire and genomic organization.</title>
        <authorList>
            <person name="Putnam N.H."/>
            <person name="Srivastava M."/>
            <person name="Hellsten U."/>
            <person name="Dirks B."/>
            <person name="Chapman J."/>
            <person name="Salamov A."/>
            <person name="Terry A."/>
            <person name="Shapiro H."/>
            <person name="Lindquist E."/>
            <person name="Kapitonov V.V."/>
            <person name="Jurka J."/>
            <person name="Genikhovich G."/>
            <person name="Grigoriev I.V."/>
            <person name="Lucas S.M."/>
            <person name="Steele R.E."/>
            <person name="Finnerty J.R."/>
            <person name="Technau U."/>
            <person name="Martindale M.Q."/>
            <person name="Rokhsar D.S."/>
        </authorList>
    </citation>
    <scope>NUCLEOTIDE SEQUENCE [LARGE SCALE GENOMIC DNA]</scope>
    <source>
        <strain evidence="6">CH2 X CH6</strain>
    </source>
</reference>
<evidence type="ECO:0000256" key="2">
    <source>
        <dbReference type="SAM" id="Coils"/>
    </source>
</evidence>
<proteinExistence type="inferred from homology"/>
<dbReference type="AlphaFoldDB" id="A7RKY8"/>
<dbReference type="EMBL" id="DS469517">
    <property type="protein sequence ID" value="EDO47841.1"/>
    <property type="molecule type" value="Genomic_DNA"/>
</dbReference>
<accession>A7RKY8</accession>
<dbReference type="OMA" id="CCERSEG"/>
<feature type="region of interest" description="Disordered" evidence="3">
    <location>
        <begin position="59"/>
        <end position="79"/>
    </location>
</feature>
<feature type="domain" description="FAM13A-like" evidence="4">
    <location>
        <begin position="361"/>
        <end position="430"/>
    </location>
</feature>
<feature type="region of interest" description="Disordered" evidence="3">
    <location>
        <begin position="319"/>
        <end position="343"/>
    </location>
</feature>
<evidence type="ECO:0000313" key="5">
    <source>
        <dbReference type="EMBL" id="EDO47841.1"/>
    </source>
</evidence>
<feature type="compositionally biased region" description="Polar residues" evidence="3">
    <location>
        <begin position="182"/>
        <end position="195"/>
    </location>
</feature>
<sequence>MSPPPSPGRHATVDELDCGHNPVRELTKQYKQHHRASPLVPPLELYKLQQGDIDDHVQRSPREKYDGCPECPPSPPHEQLDHYWYERRVETSPKGEITIKQLAKNIHQLKKRIREFEESFETEHGYKPSQADKAPIKRQVAELTRCRKQLKEMREKAKEESERLNETAPPASDVPDTDEPLLTTSPASVQQSLNNILRKLQDKRRATGRPEELKSMSLEMLHDEKLAVQKALLQHESVFGRPTSKKDKDIMRPLYDRYRMIKRNLAIHQSAASDGDPSPGSSKHSSREELDSINDEDANSSEDLFSSGLLKTLESSAFKKTLSPSTKRRSRLSDTLEDDDDPLEDTVTVLKEHDTQLHRLSQDELEKQVECAKREKKRLRKKLKKFEDDFFERTGRRIQRDDRGEMEKDYHDYKQLKARLRLLDALLTKRQASQTI</sequence>
<dbReference type="InterPro" id="IPR059029">
    <property type="entry name" value="FAM13A_dom"/>
</dbReference>
<dbReference type="PANTHER" id="PTHR15904">
    <property type="entry name" value="FAM13"/>
    <property type="match status" value="1"/>
</dbReference>